<evidence type="ECO:0000313" key="10">
    <source>
        <dbReference type="Proteomes" id="UP000053317"/>
    </source>
</evidence>
<keyword evidence="10" id="KW-1185">Reference proteome</keyword>
<name>A0A0G2DVT3_PHACM</name>
<evidence type="ECO:0000256" key="2">
    <source>
        <dbReference type="ARBA" id="ARBA00023125"/>
    </source>
</evidence>
<dbReference type="Proteomes" id="UP000053317">
    <property type="component" value="Unassembled WGS sequence"/>
</dbReference>
<dbReference type="GO" id="GO:0005634">
    <property type="term" value="C:nucleus"/>
    <property type="evidence" value="ECO:0007669"/>
    <property type="project" value="UniProtKB-SubCell"/>
</dbReference>
<dbReference type="PROSITE" id="PS50157">
    <property type="entry name" value="ZINC_FINGER_C2H2_2"/>
    <property type="match status" value="1"/>
</dbReference>
<feature type="region of interest" description="Disordered" evidence="5">
    <location>
        <begin position="536"/>
        <end position="641"/>
    </location>
</feature>
<organism evidence="9 10">
    <name type="scientific">Phaeomoniella chlamydospora</name>
    <name type="common">Phaeoacremonium chlamydosporum</name>
    <dbReference type="NCBI Taxonomy" id="158046"/>
    <lineage>
        <taxon>Eukaryota</taxon>
        <taxon>Fungi</taxon>
        <taxon>Dikarya</taxon>
        <taxon>Ascomycota</taxon>
        <taxon>Pezizomycotina</taxon>
        <taxon>Eurotiomycetes</taxon>
        <taxon>Chaetothyriomycetidae</taxon>
        <taxon>Phaeomoniellales</taxon>
        <taxon>Phaeomoniellaceae</taxon>
        <taxon>Phaeomoniella</taxon>
    </lineage>
</organism>
<keyword evidence="3" id="KW-0539">Nucleus</keyword>
<feature type="compositionally biased region" description="Polar residues" evidence="5">
    <location>
        <begin position="679"/>
        <end position="718"/>
    </location>
</feature>
<dbReference type="Gene3D" id="1.10.10.60">
    <property type="entry name" value="Homeodomain-like"/>
    <property type="match status" value="2"/>
</dbReference>
<evidence type="ECO:0000313" key="9">
    <source>
        <dbReference type="EMBL" id="KKY15042.1"/>
    </source>
</evidence>
<dbReference type="OrthoDB" id="39591at2759"/>
<dbReference type="EMBL" id="LCWF01000196">
    <property type="protein sequence ID" value="KKY15042.1"/>
    <property type="molecule type" value="Genomic_DNA"/>
</dbReference>
<feature type="compositionally biased region" description="Basic and acidic residues" evidence="5">
    <location>
        <begin position="536"/>
        <end position="545"/>
    </location>
</feature>
<dbReference type="PANTHER" id="PTHR46380:SF2">
    <property type="entry name" value="CYCLIN-D-BINDING MYB-LIKE TRANSCRIPTION FACTOR 1"/>
    <property type="match status" value="1"/>
</dbReference>
<evidence type="ECO:0000256" key="3">
    <source>
        <dbReference type="ARBA" id="ARBA00023242"/>
    </source>
</evidence>
<feature type="region of interest" description="Disordered" evidence="5">
    <location>
        <begin position="658"/>
        <end position="1044"/>
    </location>
</feature>
<gene>
    <name evidence="9" type="ORF">UCRPC4_g06470</name>
</gene>
<feature type="compositionally biased region" description="Polar residues" evidence="5">
    <location>
        <begin position="203"/>
        <end position="212"/>
    </location>
</feature>
<evidence type="ECO:0000259" key="7">
    <source>
        <dbReference type="PROSITE" id="PS50157"/>
    </source>
</evidence>
<feature type="region of interest" description="Disordered" evidence="5">
    <location>
        <begin position="194"/>
        <end position="267"/>
    </location>
</feature>
<feature type="compositionally biased region" description="Low complexity" evidence="5">
    <location>
        <begin position="988"/>
        <end position="1028"/>
    </location>
</feature>
<dbReference type="GO" id="GO:0000976">
    <property type="term" value="F:transcription cis-regulatory region binding"/>
    <property type="evidence" value="ECO:0007669"/>
    <property type="project" value="TreeGrafter"/>
</dbReference>
<feature type="compositionally biased region" description="Acidic residues" evidence="5">
    <location>
        <begin position="785"/>
        <end position="794"/>
    </location>
</feature>
<feature type="compositionally biased region" description="Acidic residues" evidence="5">
    <location>
        <begin position="763"/>
        <end position="772"/>
    </location>
</feature>
<keyword evidence="4" id="KW-0863">Zinc-finger</keyword>
<comment type="subcellular location">
    <subcellularLocation>
        <location evidence="1">Nucleus</location>
    </subcellularLocation>
</comment>
<keyword evidence="2 9" id="KW-0238">DNA-binding</keyword>
<dbReference type="InterPro" id="IPR017930">
    <property type="entry name" value="Myb_dom"/>
</dbReference>
<sequence>MAQQSNAFRTSAEYIRGTSSPDVRPVPPGSFHFKRTRRLIDAVESDGEDDDVPRRRSTLTEFTSPTEHMAYSRHESVDIGLGNTAEARRPKMHEIFNSQFVRQNDEHDDAICPVAEDEYRRDPSVELGEPVSTAAAPEAQEHPDISVVTSVSSIFDPPESRADTPIPAPSELSMANQRRKRTHGDAFTNLNAENLETLEDSRTGTPTTSVNSLRRADLLSPRRSSSVKRRKTGSQHSTLRPRNQDPQRTYRSRSTPQAVDPDRDDEDEDVANATLLSESGIGTRHGQPLLSLKCSVCDRQMRNTGTLLRHERAHDAAEERRLYDPRQRKGAFSVEEINRLDEFQAEFCTAYHISIARFNELINWPKSMEPHWPTDLGFDKEMLMNRLYETLPERTTRSLRRFKERHFRNVTETSKRWTDEQDEELFHMVRERGHKFVEIATELGRTQNDVSQRYYNHVKNRGSQGSGSWTEEELQSLCDAVAECKRRLRLSESPHTDDQIKWEIVSEIMGNIRSRAQCSKRWRKDRSINERVRNVRGELERERSLRRAMSADYSSSSTRTSQTATTPPSTAKRRTRGRQKAGAKSDMFVRESSLDDDDEVSDEAGAQDEGIVDHGAIVDDNEREEDAVRSQINDDSIEERNNAAVDDEMGIESHKDAMGINPAAAVSPSLRATSPEPVRTSQRPQKQATSSNPFNNSKTPLKNLTQLFDGTQANSSDTRINKHKDVVEDTPVQPPPRPSPDFATQHGPETPATMQKLPVAEPIEVDADEEEDHVSVASSEAKDQDGEDDEEDNSELLSRLALKEIPTRSDEGDDGLDSGDDEQEDDDDLQQTAIFSSRDYRDDSSDDEQDQKDSDHEVRDEGEDEVGSSRFSIYEDESANVNNQAPCQQTLATSNEGAESRSEIEDEAGDLQSARPILQVPRSSQPTKSNFQSDANQVEEESISEEGSVDSSISEEGSDKVEDGEDNENTIMVRTPTPPTVSSREESPSAATSVSTTSGVTSASAAVTESEDGSASNDRSGSESSSSGDQQEVPAATPSSSWLHRLSETAARFGLKRNGHSAIVKDEKEDSD</sequence>
<evidence type="ECO:0000259" key="6">
    <source>
        <dbReference type="PROSITE" id="PS50090"/>
    </source>
</evidence>
<keyword evidence="4" id="KW-0479">Metal-binding</keyword>
<feature type="compositionally biased region" description="Low complexity" evidence="5">
    <location>
        <begin position="554"/>
        <end position="570"/>
    </location>
</feature>
<dbReference type="AlphaFoldDB" id="A0A0G2DVT3"/>
<evidence type="ECO:0000256" key="1">
    <source>
        <dbReference type="ARBA" id="ARBA00004123"/>
    </source>
</evidence>
<dbReference type="PANTHER" id="PTHR46380">
    <property type="entry name" value="CYCLIN-D-BINDING MYB-LIKE TRANSCRIPTION FACTOR 1"/>
    <property type="match status" value="1"/>
</dbReference>
<dbReference type="SMART" id="SM00717">
    <property type="entry name" value="SANT"/>
    <property type="match status" value="2"/>
</dbReference>
<reference evidence="9 10" key="2">
    <citation type="submission" date="2015-05" db="EMBL/GenBank/DDBJ databases">
        <authorList>
            <person name="Morales-Cruz A."/>
            <person name="Amrine K.C."/>
            <person name="Cantu D."/>
        </authorList>
    </citation>
    <scope>NUCLEOTIDE SEQUENCE [LARGE SCALE GENOMIC DNA]</scope>
    <source>
        <strain evidence="9">UCRPC4</strain>
    </source>
</reference>
<feature type="region of interest" description="Disordered" evidence="5">
    <location>
        <begin position="155"/>
        <end position="181"/>
    </location>
</feature>
<feature type="domain" description="Myb-like" evidence="6">
    <location>
        <begin position="409"/>
        <end position="458"/>
    </location>
</feature>
<protein>
    <submittedName>
        <fullName evidence="9">Putative myb dna-binding domain protein</fullName>
    </submittedName>
</protein>
<dbReference type="PROSITE" id="PS50090">
    <property type="entry name" value="MYB_LIKE"/>
    <property type="match status" value="2"/>
</dbReference>
<dbReference type="PROSITE" id="PS00028">
    <property type="entry name" value="ZINC_FINGER_C2H2_1"/>
    <property type="match status" value="1"/>
</dbReference>
<keyword evidence="4" id="KW-0862">Zinc</keyword>
<dbReference type="CDD" id="cd00167">
    <property type="entry name" value="SANT"/>
    <property type="match status" value="2"/>
</dbReference>
<feature type="region of interest" description="Disordered" evidence="5">
    <location>
        <begin position="1"/>
        <end position="31"/>
    </location>
</feature>
<dbReference type="InterPro" id="IPR009057">
    <property type="entry name" value="Homeodomain-like_sf"/>
</dbReference>
<accession>A0A0G2DVT3</accession>
<feature type="compositionally biased region" description="Polar residues" evidence="5">
    <location>
        <begin position="921"/>
        <end position="936"/>
    </location>
</feature>
<dbReference type="PROSITE" id="PS51294">
    <property type="entry name" value="HTH_MYB"/>
    <property type="match status" value="1"/>
</dbReference>
<dbReference type="InterPro" id="IPR013087">
    <property type="entry name" value="Znf_C2H2_type"/>
</dbReference>
<evidence type="ECO:0000259" key="8">
    <source>
        <dbReference type="PROSITE" id="PS51294"/>
    </source>
</evidence>
<dbReference type="SUPFAM" id="SSF46689">
    <property type="entry name" value="Homeodomain-like"/>
    <property type="match status" value="2"/>
</dbReference>
<evidence type="ECO:0000256" key="4">
    <source>
        <dbReference type="PROSITE-ProRule" id="PRU00042"/>
    </source>
</evidence>
<feature type="domain" description="C2H2-type" evidence="7">
    <location>
        <begin position="292"/>
        <end position="319"/>
    </location>
</feature>
<feature type="compositionally biased region" description="Polar residues" evidence="5">
    <location>
        <begin position="879"/>
        <end position="897"/>
    </location>
</feature>
<feature type="compositionally biased region" description="Acidic residues" evidence="5">
    <location>
        <begin position="594"/>
        <end position="606"/>
    </location>
</feature>
<feature type="domain" description="Myb-like" evidence="6">
    <location>
        <begin position="461"/>
        <end position="526"/>
    </location>
</feature>
<dbReference type="GO" id="GO:0008270">
    <property type="term" value="F:zinc ion binding"/>
    <property type="evidence" value="ECO:0007669"/>
    <property type="project" value="UniProtKB-KW"/>
</dbReference>
<evidence type="ECO:0000256" key="5">
    <source>
        <dbReference type="SAM" id="MobiDB-lite"/>
    </source>
</evidence>
<dbReference type="InterPro" id="IPR001005">
    <property type="entry name" value="SANT/Myb"/>
</dbReference>
<dbReference type="InterPro" id="IPR051651">
    <property type="entry name" value="DMTF1_DNA-bind_reg"/>
</dbReference>
<comment type="caution">
    <text evidence="9">The sequence shown here is derived from an EMBL/GenBank/DDBJ whole genome shotgun (WGS) entry which is preliminary data.</text>
</comment>
<reference evidence="9 10" key="1">
    <citation type="submission" date="2015-05" db="EMBL/GenBank/DDBJ databases">
        <title>Distinctive expansion of gene families associated with plant cell wall degradation and secondary metabolism in the genomes of grapevine trunk pathogens.</title>
        <authorList>
            <person name="Lawrence D.P."/>
            <person name="Travadon R."/>
            <person name="Rolshausen P.E."/>
            <person name="Baumgartner K."/>
        </authorList>
    </citation>
    <scope>NUCLEOTIDE SEQUENCE [LARGE SCALE GENOMIC DNA]</scope>
    <source>
        <strain evidence="9">UCRPC4</strain>
    </source>
</reference>
<feature type="compositionally biased region" description="Acidic residues" evidence="5">
    <location>
        <begin position="811"/>
        <end position="829"/>
    </location>
</feature>
<feature type="domain" description="HTH myb-type" evidence="8">
    <location>
        <begin position="416"/>
        <end position="462"/>
    </location>
</feature>
<feature type="compositionally biased region" description="Polar residues" evidence="5">
    <location>
        <begin position="234"/>
        <end position="257"/>
    </location>
</feature>
<feature type="compositionally biased region" description="Acidic residues" evidence="5">
    <location>
        <begin position="937"/>
        <end position="948"/>
    </location>
</feature>
<proteinExistence type="predicted"/>
<feature type="compositionally biased region" description="Basic residues" evidence="5">
    <location>
        <begin position="571"/>
        <end position="581"/>
    </location>
</feature>
<dbReference type="GO" id="GO:0003700">
    <property type="term" value="F:DNA-binding transcription factor activity"/>
    <property type="evidence" value="ECO:0007669"/>
    <property type="project" value="TreeGrafter"/>
</dbReference>
<feature type="compositionally biased region" description="Basic and acidic residues" evidence="5">
    <location>
        <begin position="801"/>
        <end position="810"/>
    </location>
</feature>
<dbReference type="Pfam" id="PF13921">
    <property type="entry name" value="Myb_DNA-bind_6"/>
    <property type="match status" value="1"/>
</dbReference>